<keyword evidence="1" id="KW-0648">Protein biosynthesis</keyword>
<protein>
    <submittedName>
        <fullName evidence="1">Eukaryotic translation initiation factor 5A-1</fullName>
    </submittedName>
</protein>
<dbReference type="AlphaFoldDB" id="A0A199VE48"/>
<keyword evidence="1" id="KW-0396">Initiation factor</keyword>
<dbReference type="Proteomes" id="UP000092600">
    <property type="component" value="Unassembled WGS sequence"/>
</dbReference>
<dbReference type="Gene3D" id="2.40.50.140">
    <property type="entry name" value="Nucleic acid-binding proteins"/>
    <property type="match status" value="1"/>
</dbReference>
<reference evidence="1 2" key="1">
    <citation type="journal article" date="2016" name="DNA Res.">
        <title>The draft genome of MD-2 pineapple using hybrid error correction of long reads.</title>
        <authorList>
            <person name="Redwan R.M."/>
            <person name="Saidin A."/>
            <person name="Kumar S.V."/>
        </authorList>
    </citation>
    <scope>NUCLEOTIDE SEQUENCE [LARGE SCALE GENOMIC DNA]</scope>
    <source>
        <strain evidence="2">cv. MD2</strain>
        <tissue evidence="1">Leaf</tissue>
    </source>
</reference>
<gene>
    <name evidence="1" type="ORF">ACMD2_19883</name>
</gene>
<comment type="caution">
    <text evidence="1">The sequence shown here is derived from an EMBL/GenBank/DDBJ whole genome shotgun (WGS) entry which is preliminary data.</text>
</comment>
<evidence type="ECO:0000313" key="1">
    <source>
        <dbReference type="EMBL" id="OAY75151.1"/>
    </source>
</evidence>
<dbReference type="EMBL" id="LSRQ01002187">
    <property type="protein sequence ID" value="OAY75151.1"/>
    <property type="molecule type" value="Genomic_DNA"/>
</dbReference>
<name>A0A199VE48_ANACO</name>
<dbReference type="SUPFAM" id="SSF50249">
    <property type="entry name" value="Nucleic acid-binding proteins"/>
    <property type="match status" value="1"/>
</dbReference>
<proteinExistence type="predicted"/>
<organism evidence="1 2">
    <name type="scientific">Ananas comosus</name>
    <name type="common">Pineapple</name>
    <name type="synonym">Ananas ananas</name>
    <dbReference type="NCBI Taxonomy" id="4615"/>
    <lineage>
        <taxon>Eukaryota</taxon>
        <taxon>Viridiplantae</taxon>
        <taxon>Streptophyta</taxon>
        <taxon>Embryophyta</taxon>
        <taxon>Tracheophyta</taxon>
        <taxon>Spermatophyta</taxon>
        <taxon>Magnoliopsida</taxon>
        <taxon>Liliopsida</taxon>
        <taxon>Poales</taxon>
        <taxon>Bromeliaceae</taxon>
        <taxon>Bromelioideae</taxon>
        <taxon>Ananas</taxon>
    </lineage>
</organism>
<dbReference type="GO" id="GO:0003743">
    <property type="term" value="F:translation initiation factor activity"/>
    <property type="evidence" value="ECO:0007669"/>
    <property type="project" value="UniProtKB-KW"/>
</dbReference>
<sequence length="138" mass="15584">MGYRLCLSFSDEYQGEPPEGRQKIERDRKFAAWVGGSDSAVVEILDRSEISHPFSSNPIQVSYRYAAGRKTALLVERHASCLASSHLLHSRETLFILLCVKVSLLTENGNTKDDLRLPTDESLLMQIVESREKVEDND</sequence>
<dbReference type="InterPro" id="IPR012340">
    <property type="entry name" value="NA-bd_OB-fold"/>
</dbReference>
<accession>A0A199VE48</accession>
<evidence type="ECO:0000313" key="2">
    <source>
        <dbReference type="Proteomes" id="UP000092600"/>
    </source>
</evidence>